<evidence type="ECO:0000256" key="1">
    <source>
        <dbReference type="SAM" id="MobiDB-lite"/>
    </source>
</evidence>
<evidence type="ECO:0000313" key="6">
    <source>
        <dbReference type="Proteomes" id="UP000002036"/>
    </source>
</evidence>
<feature type="chain" id="PRO_5002950544" evidence="3">
    <location>
        <begin position="19"/>
        <end position="824"/>
    </location>
</feature>
<evidence type="ECO:0000313" key="5">
    <source>
        <dbReference type="EMBL" id="CAR24968.1"/>
    </source>
</evidence>
<keyword evidence="6" id="KW-1185">Reference proteome</keyword>
<feature type="compositionally biased region" description="Low complexity" evidence="1">
    <location>
        <begin position="439"/>
        <end position="472"/>
    </location>
</feature>
<feature type="domain" description="Dystroglycan-type cadherin-like" evidence="4">
    <location>
        <begin position="21"/>
        <end position="127"/>
    </location>
</feature>
<feature type="region of interest" description="Disordered" evidence="1">
    <location>
        <begin position="572"/>
        <end position="599"/>
    </location>
</feature>
<dbReference type="HOGENOM" id="CLU_017550_1_0_1"/>
<dbReference type="STRING" id="559295.C5DMF7"/>
<keyword evidence="2" id="KW-0472">Membrane</keyword>
<reference evidence="5 6" key="1">
    <citation type="journal article" date="2009" name="Genome Res.">
        <title>Comparative genomics of protoploid Saccharomycetaceae.</title>
        <authorList>
            <consortium name="The Genolevures Consortium"/>
            <person name="Souciet J.-L."/>
            <person name="Dujon B."/>
            <person name="Gaillardin C."/>
            <person name="Johnston M."/>
            <person name="Baret P.V."/>
            <person name="Cliften P."/>
            <person name="Sherman D.J."/>
            <person name="Weissenbach J."/>
            <person name="Westhof E."/>
            <person name="Wincker P."/>
            <person name="Jubin C."/>
            <person name="Poulain J."/>
            <person name="Barbe V."/>
            <person name="Segurens B."/>
            <person name="Artiguenave F."/>
            <person name="Anthouard V."/>
            <person name="Vacherie B."/>
            <person name="Val M.-E."/>
            <person name="Fulton R.S."/>
            <person name="Minx P."/>
            <person name="Wilson R."/>
            <person name="Durrens P."/>
            <person name="Jean G."/>
            <person name="Marck C."/>
            <person name="Martin T."/>
            <person name="Nikolski M."/>
            <person name="Rolland T."/>
            <person name="Seret M.-L."/>
            <person name="Casaregola S."/>
            <person name="Despons L."/>
            <person name="Fairhead C."/>
            <person name="Fischer G."/>
            <person name="Lafontaine I."/>
            <person name="Leh V."/>
            <person name="Lemaire M."/>
            <person name="de Montigny J."/>
            <person name="Neuveglise C."/>
            <person name="Thierry A."/>
            <person name="Blanc-Lenfle I."/>
            <person name="Bleykasten C."/>
            <person name="Diffels J."/>
            <person name="Fritsch E."/>
            <person name="Frangeul L."/>
            <person name="Goeffon A."/>
            <person name="Jauniaux N."/>
            <person name="Kachouri-Lafond R."/>
            <person name="Payen C."/>
            <person name="Potier S."/>
            <person name="Pribylova L."/>
            <person name="Ozanne C."/>
            <person name="Richard G.-F."/>
            <person name="Sacerdot C."/>
            <person name="Straub M.-L."/>
            <person name="Talla E."/>
        </authorList>
    </citation>
    <scope>NUCLEOTIDE SEQUENCE [LARGE SCALE GENOMIC DNA]</scope>
    <source>
        <strain evidence="6">ATCC 56472 / CBS 6340 / NRRL Y-8284</strain>
    </source>
</reference>
<feature type="domain" description="Dystroglycan-type cadherin-like" evidence="4">
    <location>
        <begin position="142"/>
        <end position="247"/>
    </location>
</feature>
<dbReference type="SMART" id="SM00736">
    <property type="entry name" value="CADG"/>
    <property type="match status" value="3"/>
</dbReference>
<accession>C5DMF7</accession>
<protein>
    <submittedName>
        <fullName evidence="5">KLTH0G08514p</fullName>
    </submittedName>
</protein>
<evidence type="ECO:0000256" key="3">
    <source>
        <dbReference type="SAM" id="SignalP"/>
    </source>
</evidence>
<dbReference type="Proteomes" id="UP000002036">
    <property type="component" value="Chromosome G"/>
</dbReference>
<feature type="signal peptide" evidence="3">
    <location>
        <begin position="1"/>
        <end position="18"/>
    </location>
</feature>
<dbReference type="SUPFAM" id="SSF49313">
    <property type="entry name" value="Cadherin-like"/>
    <property type="match status" value="3"/>
</dbReference>
<feature type="region of interest" description="Disordered" evidence="1">
    <location>
        <begin position="439"/>
        <end position="482"/>
    </location>
</feature>
<dbReference type="InterPro" id="IPR015919">
    <property type="entry name" value="Cadherin-like_sf"/>
</dbReference>
<dbReference type="GO" id="GO:0016020">
    <property type="term" value="C:membrane"/>
    <property type="evidence" value="ECO:0007669"/>
    <property type="project" value="InterPro"/>
</dbReference>
<keyword evidence="2" id="KW-0812">Transmembrane</keyword>
<keyword evidence="2" id="KW-1133">Transmembrane helix</keyword>
<dbReference type="InterPro" id="IPR013783">
    <property type="entry name" value="Ig-like_fold"/>
</dbReference>
<feature type="region of interest" description="Disordered" evidence="1">
    <location>
        <begin position="803"/>
        <end position="824"/>
    </location>
</feature>
<evidence type="ECO:0000256" key="2">
    <source>
        <dbReference type="SAM" id="Phobius"/>
    </source>
</evidence>
<feature type="transmembrane region" description="Helical" evidence="2">
    <location>
        <begin position="485"/>
        <end position="508"/>
    </location>
</feature>
<organism evidence="5 6">
    <name type="scientific">Lachancea thermotolerans (strain ATCC 56472 / CBS 6340 / NRRL Y-8284)</name>
    <name type="common">Yeast</name>
    <name type="synonym">Kluyveromyces thermotolerans</name>
    <dbReference type="NCBI Taxonomy" id="559295"/>
    <lineage>
        <taxon>Eukaryota</taxon>
        <taxon>Fungi</taxon>
        <taxon>Dikarya</taxon>
        <taxon>Ascomycota</taxon>
        <taxon>Saccharomycotina</taxon>
        <taxon>Saccharomycetes</taxon>
        <taxon>Saccharomycetales</taxon>
        <taxon>Saccharomycetaceae</taxon>
        <taxon>Lachancea</taxon>
    </lineage>
</organism>
<feature type="region of interest" description="Disordered" evidence="1">
    <location>
        <begin position="515"/>
        <end position="555"/>
    </location>
</feature>
<dbReference type="InParanoid" id="C5DMF7"/>
<sequence length="824" mass="88162">MRGAWVLLVGFVASLVRTQPYEAYAASKQLPPVAIAGEAFSFKLSNDTFKSSVDEATQIQYEAYGLPSWLEFDSANRVLSGTPAQDDLGQDSGTSYVSYTLQGIDPADNGTLNKTYQLALSDGTQPAVAPSFNLLSLLKNSGYTNGKNALKLSPGEIFNVSFDRDTFTNSSSATTFYGRSALYHAPLPSWIFFDESSLKFSGTAPVVNSEIAPESYFSFSLIASDVTGYTSSEVMFDLVVGAHQFTTSIQNTLVVNVSSSGSFNYKLPMNYVYLDDEPVSQSNISSIQLLDAPDWASVSNQSLSGTLLTGESSENLTIAIEDVYGDAVYLNFLVESTSKLFAVSSLPNVNATKDEWFQYSLLPSQFTDYDNTNVSVSFSNSSDSSSWLSFHSSNLTLMGKVPDDFTSLAVDVSAKQSSDEQKLSFKVLGVSSLKKTSSSTSAQSSKTATSSATSSASSPTATSSQTQAASPTNETQKKKSNNRTTAIACGVAIPVAVILALILFLLLWRRKKNKSGAAQDQENTPRIGNPQLGNPANNPNVIGAVSPFGDENSLDDTSTAKRLAALNGMKLDAQGGSGSEGSTIDEKAECGSLSSSSSDSYHDAAFTASTDALVPRDESDQYFDSNKHTSSVYLNSEPTNRKSWRFSAAGAAANRNTRESYNSLNTVSTAELFSTQIAGNKSLPKDPRKSSLGMRDSVFMGNLSNPARGTRDGSSSNSGSLSASNVAKSSEGLKESTLPHLKEIPHDENSFHSQITASSSDDFIPVKDGNNYTWIERINNAEVKTPERKRSLKRLVSLPNKSGVGVCDANDIQGQEPEVDASMD</sequence>
<feature type="compositionally biased region" description="Polar residues" evidence="1">
    <location>
        <begin position="516"/>
        <end position="540"/>
    </location>
</feature>
<dbReference type="Gene3D" id="2.60.40.10">
    <property type="entry name" value="Immunoglobulins"/>
    <property type="match status" value="3"/>
</dbReference>
<dbReference type="OMA" id="ATRGEWF"/>
<proteinExistence type="predicted"/>
<feature type="domain" description="Dystroglycan-type cadherin-like" evidence="4">
    <location>
        <begin position="341"/>
        <end position="437"/>
    </location>
</feature>
<dbReference type="FunCoup" id="C5DMF7">
    <property type="interactions" value="45"/>
</dbReference>
<evidence type="ECO:0000259" key="4">
    <source>
        <dbReference type="SMART" id="SM00736"/>
    </source>
</evidence>
<gene>
    <name evidence="5" type="ordered locus">KLTH0G08514g</name>
</gene>
<name>C5DMF7_LACTC</name>
<feature type="region of interest" description="Disordered" evidence="1">
    <location>
        <begin position="678"/>
        <end position="733"/>
    </location>
</feature>
<dbReference type="eggNOG" id="ENOG502QURR">
    <property type="taxonomic scope" value="Eukaryota"/>
</dbReference>
<dbReference type="Pfam" id="PF05345">
    <property type="entry name" value="He_PIG"/>
    <property type="match status" value="2"/>
</dbReference>
<dbReference type="AlphaFoldDB" id="C5DMF7"/>
<dbReference type="EMBL" id="CU928171">
    <property type="protein sequence ID" value="CAR24968.1"/>
    <property type="molecule type" value="Genomic_DNA"/>
</dbReference>
<dbReference type="OrthoDB" id="41532at2759"/>
<dbReference type="RefSeq" id="XP_002555405.1">
    <property type="nucleotide sequence ID" value="XM_002555359.1"/>
</dbReference>
<dbReference type="GeneID" id="8293679"/>
<dbReference type="KEGG" id="lth:KLTH0G08514g"/>
<dbReference type="InterPro" id="IPR006644">
    <property type="entry name" value="Cadg"/>
</dbReference>
<feature type="compositionally biased region" description="Low complexity" evidence="1">
    <location>
        <begin position="713"/>
        <end position="725"/>
    </location>
</feature>
<dbReference type="GO" id="GO:0005509">
    <property type="term" value="F:calcium ion binding"/>
    <property type="evidence" value="ECO:0007669"/>
    <property type="project" value="InterPro"/>
</dbReference>
<keyword evidence="3" id="KW-0732">Signal</keyword>